<protein>
    <submittedName>
        <fullName evidence="3">Uncharacterized protein</fullName>
    </submittedName>
</protein>
<sequence>MKTKKIVLILISLAIVSIMCGFSFLNSNKENYNFNIDVCDDKPNYEKIIKDLTYDSVYKYKLKEVIVSNKIMEEQGFKFTTNKDADYLLVFSNEDNENARIAVRVSDVSLRISTSKKHSSYILITDSKNSKKDLDFSSKSGIPKGTFSILELEREKVINK</sequence>
<name>A0A2X1YMW8_9FIRM</name>
<gene>
    <name evidence="2" type="ORF">KH327_05530</name>
    <name evidence="3" type="ORF">NCTC13076_02003</name>
</gene>
<dbReference type="EMBL" id="JAGZZP010000008">
    <property type="protein sequence ID" value="MBS6535275.1"/>
    <property type="molecule type" value="Genomic_DNA"/>
</dbReference>
<dbReference type="Proteomes" id="UP000748991">
    <property type="component" value="Unassembled WGS sequence"/>
</dbReference>
<proteinExistence type="predicted"/>
<dbReference type="Proteomes" id="UP000250070">
    <property type="component" value="Unassembled WGS sequence"/>
</dbReference>
<dbReference type="OrthoDB" id="1698661at2"/>
<organism evidence="3 4">
    <name type="scientific">Peptoniphilus harei</name>
    <dbReference type="NCBI Taxonomy" id="54005"/>
    <lineage>
        <taxon>Bacteria</taxon>
        <taxon>Bacillati</taxon>
        <taxon>Bacillota</taxon>
        <taxon>Tissierellia</taxon>
        <taxon>Tissierellales</taxon>
        <taxon>Peptoniphilaceae</taxon>
        <taxon>Peptoniphilus</taxon>
    </lineage>
</organism>
<dbReference type="AlphaFoldDB" id="A0A2X1YMW8"/>
<evidence type="ECO:0000313" key="4">
    <source>
        <dbReference type="Proteomes" id="UP000250070"/>
    </source>
</evidence>
<evidence type="ECO:0000313" key="2">
    <source>
        <dbReference type="EMBL" id="MBS6535275.1"/>
    </source>
</evidence>
<reference evidence="2" key="2">
    <citation type="submission" date="2021-02" db="EMBL/GenBank/DDBJ databases">
        <title>Infant gut strain persistence is associated with maternal origin, phylogeny, and functional potential including surface adhesion and iron acquisition.</title>
        <authorList>
            <person name="Lou Y.C."/>
        </authorList>
    </citation>
    <scope>NUCLEOTIDE SEQUENCE</scope>
    <source>
        <strain evidence="2">L3_060_052G1_dasL3_060_052G1_concoct_1</strain>
    </source>
</reference>
<reference evidence="3 4" key="1">
    <citation type="submission" date="2018-06" db="EMBL/GenBank/DDBJ databases">
        <authorList>
            <consortium name="Pathogen Informatics"/>
            <person name="Doyle S."/>
        </authorList>
    </citation>
    <scope>NUCLEOTIDE SEQUENCE [LARGE SCALE GENOMIC DNA]</scope>
    <source>
        <strain evidence="3 4">NCTC13076</strain>
    </source>
</reference>
<keyword evidence="1" id="KW-0812">Transmembrane</keyword>
<dbReference type="RefSeq" id="WP_112890454.1">
    <property type="nucleotide sequence ID" value="NZ_CP068103.1"/>
</dbReference>
<evidence type="ECO:0000313" key="3">
    <source>
        <dbReference type="EMBL" id="SPY48911.1"/>
    </source>
</evidence>
<keyword evidence="1" id="KW-0472">Membrane</keyword>
<dbReference type="GeneID" id="83861692"/>
<dbReference type="EMBL" id="UATM01000032">
    <property type="protein sequence ID" value="SPY48911.1"/>
    <property type="molecule type" value="Genomic_DNA"/>
</dbReference>
<accession>A0A2X1YMW8</accession>
<feature type="transmembrane region" description="Helical" evidence="1">
    <location>
        <begin position="7"/>
        <end position="25"/>
    </location>
</feature>
<keyword evidence="1" id="KW-1133">Transmembrane helix</keyword>
<evidence type="ECO:0000256" key="1">
    <source>
        <dbReference type="SAM" id="Phobius"/>
    </source>
</evidence>